<evidence type="ECO:0000256" key="2">
    <source>
        <dbReference type="ARBA" id="ARBA00006145"/>
    </source>
</evidence>
<evidence type="ECO:0000256" key="3">
    <source>
        <dbReference type="ARBA" id="ARBA00022525"/>
    </source>
</evidence>
<dbReference type="OrthoDB" id="6159864at2759"/>
<name>A0A6J0CE72_NEOLC</name>
<evidence type="ECO:0000256" key="6">
    <source>
        <dbReference type="ARBA" id="ARBA00022815"/>
    </source>
</evidence>
<evidence type="ECO:0000256" key="7">
    <source>
        <dbReference type="ARBA" id="ARBA00023283"/>
    </source>
</evidence>
<evidence type="ECO:0000256" key="4">
    <source>
        <dbReference type="ARBA" id="ARBA00022702"/>
    </source>
</evidence>
<organism evidence="11">
    <name type="scientific">Neodiprion lecontei</name>
    <name type="common">Redheaded pine sawfly</name>
    <dbReference type="NCBI Taxonomy" id="441921"/>
    <lineage>
        <taxon>Eukaryota</taxon>
        <taxon>Metazoa</taxon>
        <taxon>Ecdysozoa</taxon>
        <taxon>Arthropoda</taxon>
        <taxon>Hexapoda</taxon>
        <taxon>Insecta</taxon>
        <taxon>Pterygota</taxon>
        <taxon>Neoptera</taxon>
        <taxon>Endopterygota</taxon>
        <taxon>Hymenoptera</taxon>
        <taxon>Tenthredinoidea</taxon>
        <taxon>Diprionidae</taxon>
        <taxon>Diprioninae</taxon>
        <taxon>Neodiprion</taxon>
    </lineage>
</organism>
<evidence type="ECO:0000313" key="10">
    <source>
        <dbReference type="Proteomes" id="UP000829291"/>
    </source>
</evidence>
<feature type="signal peptide" evidence="9">
    <location>
        <begin position="1"/>
        <end position="26"/>
    </location>
</feature>
<dbReference type="InterPro" id="IPR010475">
    <property type="entry name" value="AKH/RPCH_hormone"/>
</dbReference>
<keyword evidence="4" id="KW-0372">Hormone</keyword>
<sequence>MFGRIKSGCFVLVLAILLIVALGTEAQLNFSTGWGKRVPNPQTGNGGSAMCSSQGKPSLNQLLAIYNLLQNEAQKLLDCQKFTK</sequence>
<keyword evidence="3" id="KW-0964">Secreted</keyword>
<evidence type="ECO:0000256" key="1">
    <source>
        <dbReference type="ARBA" id="ARBA00004613"/>
    </source>
</evidence>
<gene>
    <name evidence="11" type="primary">LOC107227692</name>
</gene>
<dbReference type="InterPro" id="IPR002047">
    <property type="entry name" value="Adipokinetic_hormone_CS"/>
</dbReference>
<keyword evidence="8" id="KW-0527">Neuropeptide</keyword>
<dbReference type="KEGG" id="nlo:107227692"/>
<dbReference type="GO" id="GO:0005179">
    <property type="term" value="F:hormone activity"/>
    <property type="evidence" value="ECO:0007669"/>
    <property type="project" value="UniProtKB-KW"/>
</dbReference>
<evidence type="ECO:0000256" key="5">
    <source>
        <dbReference type="ARBA" id="ARBA00022729"/>
    </source>
</evidence>
<protein>
    <submittedName>
        <fullName evidence="11">Hypertrehalosaemic prohormone</fullName>
    </submittedName>
</protein>
<evidence type="ECO:0000313" key="11">
    <source>
        <dbReference type="RefSeq" id="XP_015524394.1"/>
    </source>
</evidence>
<comment type="similarity">
    <text evidence="2">Belongs to the AKH/HRTH/RPCH family.</text>
</comment>
<evidence type="ECO:0000256" key="8">
    <source>
        <dbReference type="ARBA" id="ARBA00023320"/>
    </source>
</evidence>
<dbReference type="PROSITE" id="PS00256">
    <property type="entry name" value="AKH"/>
    <property type="match status" value="1"/>
</dbReference>
<reference evidence="11" key="1">
    <citation type="submission" date="2025-08" db="UniProtKB">
        <authorList>
            <consortium name="RefSeq"/>
        </authorList>
    </citation>
    <scope>IDENTIFICATION</scope>
    <source>
        <tissue evidence="11">Thorax and Abdomen</tissue>
    </source>
</reference>
<comment type="subcellular location">
    <subcellularLocation>
        <location evidence="1">Secreted</location>
    </subcellularLocation>
</comment>
<feature type="chain" id="PRO_5026730723" evidence="9">
    <location>
        <begin position="27"/>
        <end position="84"/>
    </location>
</feature>
<dbReference type="RefSeq" id="XP_015524394.1">
    <property type="nucleotide sequence ID" value="XM_015668908.2"/>
</dbReference>
<proteinExistence type="inferred from homology"/>
<dbReference type="InParanoid" id="A0A6J0CE72"/>
<dbReference type="Proteomes" id="UP000829291">
    <property type="component" value="Chromosome 6"/>
</dbReference>
<keyword evidence="7" id="KW-0873">Pyrrolidone carboxylic acid</keyword>
<dbReference type="GeneID" id="107227692"/>
<dbReference type="AlphaFoldDB" id="A0A6J0CE72"/>
<keyword evidence="6" id="KW-0027">Amidation</keyword>
<dbReference type="Pfam" id="PF06377">
    <property type="entry name" value="Adipokin_hormo"/>
    <property type="match status" value="1"/>
</dbReference>
<dbReference type="FunCoup" id="A0A6J0CE72">
    <property type="interactions" value="53"/>
</dbReference>
<keyword evidence="10" id="KW-1185">Reference proteome</keyword>
<accession>A0A6J0CE72</accession>
<keyword evidence="5 9" id="KW-0732">Signal</keyword>
<evidence type="ECO:0000256" key="9">
    <source>
        <dbReference type="SAM" id="SignalP"/>
    </source>
</evidence>
<dbReference type="GO" id="GO:0005576">
    <property type="term" value="C:extracellular region"/>
    <property type="evidence" value="ECO:0007669"/>
    <property type="project" value="UniProtKB-SubCell"/>
</dbReference>
<dbReference type="GO" id="GO:0007218">
    <property type="term" value="P:neuropeptide signaling pathway"/>
    <property type="evidence" value="ECO:0007669"/>
    <property type="project" value="UniProtKB-KW"/>
</dbReference>